<proteinExistence type="predicted"/>
<dbReference type="EMBL" id="QQBB01000006">
    <property type="protein sequence ID" value="RDI57872.1"/>
    <property type="molecule type" value="Genomic_DNA"/>
</dbReference>
<dbReference type="Gene3D" id="3.20.20.450">
    <property type="entry name" value="EAL domain"/>
    <property type="match status" value="1"/>
</dbReference>
<organism evidence="2 3">
    <name type="scientific">Microvirga subterranea</name>
    <dbReference type="NCBI Taxonomy" id="186651"/>
    <lineage>
        <taxon>Bacteria</taxon>
        <taxon>Pseudomonadati</taxon>
        <taxon>Pseudomonadota</taxon>
        <taxon>Alphaproteobacteria</taxon>
        <taxon>Hyphomicrobiales</taxon>
        <taxon>Methylobacteriaceae</taxon>
        <taxon>Microvirga</taxon>
    </lineage>
</organism>
<dbReference type="AlphaFoldDB" id="A0A370HIK7"/>
<dbReference type="SUPFAM" id="SSF141868">
    <property type="entry name" value="EAL domain-like"/>
    <property type="match status" value="1"/>
</dbReference>
<sequence length="94" mass="10396">MMLAAAEEDERRGGGYEVGVRDFASILRREGIKLVAERVEREEMVPSLIELGMPLAQGFVFAAPRAIRAEVLDQASPKTVFSSDRREPGLRHVG</sequence>
<name>A0A370HIK7_9HYPH</name>
<evidence type="ECO:0000313" key="2">
    <source>
        <dbReference type="EMBL" id="RDI57872.1"/>
    </source>
</evidence>
<gene>
    <name evidence="2" type="ORF">DES45_106186</name>
</gene>
<feature type="domain" description="EAL" evidence="1">
    <location>
        <begin position="1"/>
        <end position="78"/>
    </location>
</feature>
<accession>A0A370HIK7</accession>
<protein>
    <submittedName>
        <fullName evidence="2">EAL domain-containing protein</fullName>
    </submittedName>
</protein>
<evidence type="ECO:0000313" key="3">
    <source>
        <dbReference type="Proteomes" id="UP000254925"/>
    </source>
</evidence>
<dbReference type="InterPro" id="IPR035919">
    <property type="entry name" value="EAL_sf"/>
</dbReference>
<keyword evidence="3" id="KW-1185">Reference proteome</keyword>
<dbReference type="Proteomes" id="UP000254925">
    <property type="component" value="Unassembled WGS sequence"/>
</dbReference>
<dbReference type="InterPro" id="IPR001633">
    <property type="entry name" value="EAL_dom"/>
</dbReference>
<evidence type="ECO:0000259" key="1">
    <source>
        <dbReference type="PROSITE" id="PS50883"/>
    </source>
</evidence>
<dbReference type="PROSITE" id="PS50883">
    <property type="entry name" value="EAL"/>
    <property type="match status" value="1"/>
</dbReference>
<reference evidence="2 3" key="1">
    <citation type="submission" date="2018-07" db="EMBL/GenBank/DDBJ databases">
        <title>Genomic Encyclopedia of Type Strains, Phase IV (KMG-IV): sequencing the most valuable type-strain genomes for metagenomic binning, comparative biology and taxonomic classification.</title>
        <authorList>
            <person name="Goeker M."/>
        </authorList>
    </citation>
    <scope>NUCLEOTIDE SEQUENCE [LARGE SCALE GENOMIC DNA]</scope>
    <source>
        <strain evidence="2 3">DSM 14364</strain>
    </source>
</reference>
<comment type="caution">
    <text evidence="2">The sequence shown here is derived from an EMBL/GenBank/DDBJ whole genome shotgun (WGS) entry which is preliminary data.</text>
</comment>